<proteinExistence type="predicted"/>
<dbReference type="Pfam" id="PF06304">
    <property type="entry name" value="DUF1048"/>
    <property type="match status" value="1"/>
</dbReference>
<dbReference type="RefSeq" id="WP_378750604.1">
    <property type="nucleotide sequence ID" value="NZ_JBHSSV010000003.1"/>
</dbReference>
<keyword evidence="2" id="KW-1185">Reference proteome</keyword>
<evidence type="ECO:0000313" key="1">
    <source>
        <dbReference type="EMBL" id="MFD0780472.1"/>
    </source>
</evidence>
<dbReference type="Gene3D" id="1.10.1900.10">
    <property type="entry name" value="c-terminal domain of poly(a) binding protein"/>
    <property type="match status" value="1"/>
</dbReference>
<comment type="caution">
    <text evidence="1">The sequence shown here is derived from an EMBL/GenBank/DDBJ whole genome shotgun (WGS) entry which is preliminary data.</text>
</comment>
<dbReference type="Proteomes" id="UP001597042">
    <property type="component" value="Unassembled WGS sequence"/>
</dbReference>
<sequence>MASKWIEIFTGSLEQKKQWRAYRARVAQLDAPYRDSAEAIERYLLYTGPADGDSLMPMLEDLIDLFEGAQADEIPVRSLVGDDPVEFVESFKQNYGLARWIDKEQQRLTGAIDQAERDQS</sequence>
<dbReference type="SUPFAM" id="SSF158560">
    <property type="entry name" value="BH3980-like"/>
    <property type="match status" value="1"/>
</dbReference>
<dbReference type="EMBL" id="JBHTIM010000001">
    <property type="protein sequence ID" value="MFD0780472.1"/>
    <property type="molecule type" value="Genomic_DNA"/>
</dbReference>
<gene>
    <name evidence="1" type="ORF">ACFQZV_04055</name>
</gene>
<reference evidence="2" key="1">
    <citation type="journal article" date="2019" name="Int. J. Syst. Evol. Microbiol.">
        <title>The Global Catalogue of Microorganisms (GCM) 10K type strain sequencing project: providing services to taxonomists for standard genome sequencing and annotation.</title>
        <authorList>
            <consortium name="The Broad Institute Genomics Platform"/>
            <consortium name="The Broad Institute Genome Sequencing Center for Infectious Disease"/>
            <person name="Wu L."/>
            <person name="Ma J."/>
        </authorList>
    </citation>
    <scope>NUCLEOTIDE SEQUENCE [LARGE SCALE GENOMIC DNA]</scope>
    <source>
        <strain evidence="2">CCUG 50754</strain>
    </source>
</reference>
<dbReference type="InterPro" id="IPR008316">
    <property type="entry name" value="UCP029876"/>
</dbReference>
<protein>
    <submittedName>
        <fullName evidence="1">DUF1048 domain-containing protein</fullName>
    </submittedName>
</protein>
<name>A0ABW2ZPB3_9MICO</name>
<organism evidence="1 2">
    <name type="scientific">Microbacterium koreense</name>
    <dbReference type="NCBI Taxonomy" id="323761"/>
    <lineage>
        <taxon>Bacteria</taxon>
        <taxon>Bacillati</taxon>
        <taxon>Actinomycetota</taxon>
        <taxon>Actinomycetes</taxon>
        <taxon>Micrococcales</taxon>
        <taxon>Microbacteriaceae</taxon>
        <taxon>Microbacterium</taxon>
    </lineage>
</organism>
<evidence type="ECO:0000313" key="2">
    <source>
        <dbReference type="Proteomes" id="UP001597042"/>
    </source>
</evidence>
<accession>A0ABW2ZPB3</accession>